<protein>
    <submittedName>
        <fullName evidence="2">Uncharacterized protein</fullName>
    </submittedName>
</protein>
<sequence length="409" mass="42393">MSSASFSETRSQPPSPPSPASPPSPPSIPLSRSPYIPSTPSTGSPQDSTAPASSRASSQPTSAPSSHTSSTGSSIFDLSVFFSLNPQPVMTRDPSPGMTSPSLSSAEAGPQSIPQSMSSSQASENFTAPRGTWTISTEEYPRPTGNLQPHSQTSSEEGFIYFTGTIPLSPPIPLSRCRGGTPQINSQATSPDTSDPQPNINHHLTPILQVRMPGSWISSRSTSPIPSPSSSSQPNVQPYTETSSNPYPRPILHVTIMPGSWVSLPDSPISSLLSLPELDATSSDPVPPITCTSTTSTTLTNLRTPIAPAAPTTSTTPTRNDTDSTSDITIAIAGLNICDPTTSDTEPSIDTNINTNINTSTCTGPSDNTDENGPNAALTTLTTLRSSCEGGPPSPASSTGSFEPGCVQQ</sequence>
<feature type="compositionally biased region" description="Low complexity" evidence="1">
    <location>
        <begin position="348"/>
        <end position="361"/>
    </location>
</feature>
<organism evidence="2 3">
    <name type="scientific">Neurospora intermedia</name>
    <dbReference type="NCBI Taxonomy" id="5142"/>
    <lineage>
        <taxon>Eukaryota</taxon>
        <taxon>Fungi</taxon>
        <taxon>Dikarya</taxon>
        <taxon>Ascomycota</taxon>
        <taxon>Pezizomycotina</taxon>
        <taxon>Sordariomycetes</taxon>
        <taxon>Sordariomycetidae</taxon>
        <taxon>Sordariales</taxon>
        <taxon>Sordariaceae</taxon>
        <taxon>Neurospora</taxon>
    </lineage>
</organism>
<feature type="compositionally biased region" description="Low complexity" evidence="1">
    <location>
        <begin position="111"/>
        <end position="123"/>
    </location>
</feature>
<feature type="compositionally biased region" description="Pro residues" evidence="1">
    <location>
        <begin position="13"/>
        <end position="28"/>
    </location>
</feature>
<feature type="compositionally biased region" description="Polar residues" evidence="1">
    <location>
        <begin position="235"/>
        <end position="246"/>
    </location>
</feature>
<comment type="caution">
    <text evidence="2">The sequence shown here is derived from an EMBL/GenBank/DDBJ whole genome shotgun (WGS) entry which is preliminary data.</text>
</comment>
<proteinExistence type="predicted"/>
<feature type="region of interest" description="Disordered" evidence="1">
    <location>
        <begin position="1"/>
        <end position="73"/>
    </location>
</feature>
<dbReference type="Proteomes" id="UP001451303">
    <property type="component" value="Unassembled WGS sequence"/>
</dbReference>
<evidence type="ECO:0000313" key="3">
    <source>
        <dbReference type="Proteomes" id="UP001451303"/>
    </source>
</evidence>
<feature type="region of interest" description="Disordered" evidence="1">
    <location>
        <begin position="348"/>
        <end position="409"/>
    </location>
</feature>
<evidence type="ECO:0000313" key="2">
    <source>
        <dbReference type="EMBL" id="KAL0475894.1"/>
    </source>
</evidence>
<dbReference type="EMBL" id="JAVLET010000001">
    <property type="protein sequence ID" value="KAL0475894.1"/>
    <property type="molecule type" value="Genomic_DNA"/>
</dbReference>
<feature type="compositionally biased region" description="Polar residues" evidence="1">
    <location>
        <begin position="182"/>
        <end position="202"/>
    </location>
</feature>
<feature type="compositionally biased region" description="Polar residues" evidence="1">
    <location>
        <begin position="145"/>
        <end position="154"/>
    </location>
</feature>
<evidence type="ECO:0000256" key="1">
    <source>
        <dbReference type="SAM" id="MobiDB-lite"/>
    </source>
</evidence>
<feature type="compositionally biased region" description="Polar residues" evidence="1">
    <location>
        <begin position="1"/>
        <end position="10"/>
    </location>
</feature>
<feature type="region of interest" description="Disordered" evidence="1">
    <location>
        <begin position="86"/>
        <end position="154"/>
    </location>
</feature>
<reference evidence="2 3" key="1">
    <citation type="submission" date="2023-09" db="EMBL/GenBank/DDBJ databases">
        <title>Multi-omics analysis of a traditional fermented food reveals byproduct-associated fungal strains for waste-to-food upcycling.</title>
        <authorList>
            <consortium name="Lawrence Berkeley National Laboratory"/>
            <person name="Rekdal V.M."/>
            <person name="Villalobos-Escobedo J.M."/>
            <person name="Rodriguez-Valeron N."/>
            <person name="Garcia M.O."/>
            <person name="Vasquez D.P."/>
            <person name="Damayanti I."/>
            <person name="Sorensen P.M."/>
            <person name="Baidoo E.E."/>
            <person name="De Carvalho A.C."/>
            <person name="Riley R."/>
            <person name="Lipzen A."/>
            <person name="He G."/>
            <person name="Yan M."/>
            <person name="Haridas S."/>
            <person name="Daum C."/>
            <person name="Yoshinaga Y."/>
            <person name="Ng V."/>
            <person name="Grigoriev I.V."/>
            <person name="Munk R."/>
            <person name="Nuraida L."/>
            <person name="Wijaya C.H."/>
            <person name="Morales P.-C."/>
            <person name="Keasling J.D."/>
        </authorList>
    </citation>
    <scope>NUCLEOTIDE SEQUENCE [LARGE SCALE GENOMIC DNA]</scope>
    <source>
        <strain evidence="2 3">FGSC 2613</strain>
    </source>
</reference>
<feature type="compositionally biased region" description="Low complexity" evidence="1">
    <location>
        <begin position="29"/>
        <end position="38"/>
    </location>
</feature>
<gene>
    <name evidence="2" type="ORF">QR685DRAFT_431209</name>
</gene>
<feature type="compositionally biased region" description="Low complexity" evidence="1">
    <location>
        <begin position="48"/>
        <end position="73"/>
    </location>
</feature>
<feature type="compositionally biased region" description="Low complexity" evidence="1">
    <location>
        <begin position="216"/>
        <end position="234"/>
    </location>
</feature>
<accession>A0ABR3DT86</accession>
<feature type="region of interest" description="Disordered" evidence="1">
    <location>
        <begin position="216"/>
        <end position="248"/>
    </location>
</feature>
<keyword evidence="3" id="KW-1185">Reference proteome</keyword>
<name>A0ABR3DT86_NEUIN</name>
<feature type="region of interest" description="Disordered" evidence="1">
    <location>
        <begin position="173"/>
        <end position="202"/>
    </location>
</feature>